<protein>
    <submittedName>
        <fullName evidence="1">Uncharacterized protein</fullName>
    </submittedName>
</protein>
<dbReference type="AlphaFoldDB" id="A0A5C3MTL5"/>
<sequence>MNPVDSRRRRSRGSSCETGRLRYWFWMTLFQHIYANNPSLATTTKCGDGVAQSGYRTVTCRQSRGWKRRERDGHIHSLLSRDCYIYPDYKKISAFTAGVGKVFFAVVTSKPDHPRSKVRIYSSITALFYAYSSRGLLFEQQIVLLLNGEL</sequence>
<organism evidence="1 2">
    <name type="scientific">Heliocybe sulcata</name>
    <dbReference type="NCBI Taxonomy" id="5364"/>
    <lineage>
        <taxon>Eukaryota</taxon>
        <taxon>Fungi</taxon>
        <taxon>Dikarya</taxon>
        <taxon>Basidiomycota</taxon>
        <taxon>Agaricomycotina</taxon>
        <taxon>Agaricomycetes</taxon>
        <taxon>Gloeophyllales</taxon>
        <taxon>Gloeophyllaceae</taxon>
        <taxon>Heliocybe</taxon>
    </lineage>
</organism>
<evidence type="ECO:0000313" key="1">
    <source>
        <dbReference type="EMBL" id="TFK48165.1"/>
    </source>
</evidence>
<evidence type="ECO:0000313" key="2">
    <source>
        <dbReference type="Proteomes" id="UP000305948"/>
    </source>
</evidence>
<dbReference type="EMBL" id="ML213520">
    <property type="protein sequence ID" value="TFK48165.1"/>
    <property type="molecule type" value="Genomic_DNA"/>
</dbReference>
<reference evidence="1 2" key="1">
    <citation type="journal article" date="2019" name="Nat. Ecol. Evol.">
        <title>Megaphylogeny resolves global patterns of mushroom evolution.</title>
        <authorList>
            <person name="Varga T."/>
            <person name="Krizsan K."/>
            <person name="Foldi C."/>
            <person name="Dima B."/>
            <person name="Sanchez-Garcia M."/>
            <person name="Sanchez-Ramirez S."/>
            <person name="Szollosi G.J."/>
            <person name="Szarkandi J.G."/>
            <person name="Papp V."/>
            <person name="Albert L."/>
            <person name="Andreopoulos W."/>
            <person name="Angelini C."/>
            <person name="Antonin V."/>
            <person name="Barry K.W."/>
            <person name="Bougher N.L."/>
            <person name="Buchanan P."/>
            <person name="Buyck B."/>
            <person name="Bense V."/>
            <person name="Catcheside P."/>
            <person name="Chovatia M."/>
            <person name="Cooper J."/>
            <person name="Damon W."/>
            <person name="Desjardin D."/>
            <person name="Finy P."/>
            <person name="Geml J."/>
            <person name="Haridas S."/>
            <person name="Hughes K."/>
            <person name="Justo A."/>
            <person name="Karasinski D."/>
            <person name="Kautmanova I."/>
            <person name="Kiss B."/>
            <person name="Kocsube S."/>
            <person name="Kotiranta H."/>
            <person name="LaButti K.M."/>
            <person name="Lechner B.E."/>
            <person name="Liimatainen K."/>
            <person name="Lipzen A."/>
            <person name="Lukacs Z."/>
            <person name="Mihaltcheva S."/>
            <person name="Morgado L.N."/>
            <person name="Niskanen T."/>
            <person name="Noordeloos M.E."/>
            <person name="Ohm R.A."/>
            <person name="Ortiz-Santana B."/>
            <person name="Ovrebo C."/>
            <person name="Racz N."/>
            <person name="Riley R."/>
            <person name="Savchenko A."/>
            <person name="Shiryaev A."/>
            <person name="Soop K."/>
            <person name="Spirin V."/>
            <person name="Szebenyi C."/>
            <person name="Tomsovsky M."/>
            <person name="Tulloss R.E."/>
            <person name="Uehling J."/>
            <person name="Grigoriev I.V."/>
            <person name="Vagvolgyi C."/>
            <person name="Papp T."/>
            <person name="Martin F.M."/>
            <person name="Miettinen O."/>
            <person name="Hibbett D.S."/>
            <person name="Nagy L.G."/>
        </authorList>
    </citation>
    <scope>NUCLEOTIDE SEQUENCE [LARGE SCALE GENOMIC DNA]</scope>
    <source>
        <strain evidence="1 2">OMC1185</strain>
    </source>
</reference>
<proteinExistence type="predicted"/>
<dbReference type="Proteomes" id="UP000305948">
    <property type="component" value="Unassembled WGS sequence"/>
</dbReference>
<name>A0A5C3MTL5_9AGAM</name>
<keyword evidence="2" id="KW-1185">Reference proteome</keyword>
<accession>A0A5C3MTL5</accession>
<gene>
    <name evidence="1" type="ORF">OE88DRAFT_550235</name>
</gene>